<comment type="caution">
    <text evidence="1">The sequence shown here is derived from an EMBL/GenBank/DDBJ whole genome shotgun (WGS) entry which is preliminary data.</text>
</comment>
<reference evidence="1 2" key="1">
    <citation type="submission" date="2020-02" db="EMBL/GenBank/DDBJ databases">
        <title>Sequencing the genomes of 1000 actinobacteria strains.</title>
        <authorList>
            <person name="Klenk H.-P."/>
        </authorList>
    </citation>
    <scope>NUCLEOTIDE SEQUENCE [LARGE SCALE GENOMIC DNA]</scope>
    <source>
        <strain evidence="1 2">DSM 27960</strain>
    </source>
</reference>
<dbReference type="SUPFAM" id="SSF56784">
    <property type="entry name" value="HAD-like"/>
    <property type="match status" value="1"/>
</dbReference>
<sequence>MTERKLIALDVDGTILDGNGVISPAVREAVASAVAAGHEVTIATGRSVAATLPVVRELGLNPEYVVCSNGAIVLKRDAGSLDGYRREFVESFDPGPILTRIRSHLLTARYAVEDETGFFRYTEMFPQETFGGPSKRVAFDDLMHGQATRVVVVSPDHQLEEFLRIVEEMGLSKVSYAIGWTAWLDIAPEGVHKAQGLERVASILGFGPHQVVAAGDGRNDIEMLEWASRRGIGAAMGQAPDDVKSSANRVLGSLEEDGLAELLNGLV</sequence>
<dbReference type="GO" id="GO:0016791">
    <property type="term" value="F:phosphatase activity"/>
    <property type="evidence" value="ECO:0007669"/>
    <property type="project" value="TreeGrafter"/>
</dbReference>
<evidence type="ECO:0000313" key="2">
    <source>
        <dbReference type="Proteomes" id="UP000541033"/>
    </source>
</evidence>
<dbReference type="InterPro" id="IPR036412">
    <property type="entry name" value="HAD-like_sf"/>
</dbReference>
<accession>A0A7X5TV61</accession>
<keyword evidence="2" id="KW-1185">Reference proteome</keyword>
<dbReference type="GO" id="GO:0000287">
    <property type="term" value="F:magnesium ion binding"/>
    <property type="evidence" value="ECO:0007669"/>
    <property type="project" value="TreeGrafter"/>
</dbReference>
<dbReference type="RefSeq" id="WP_167150846.1">
    <property type="nucleotide sequence ID" value="NZ_JAAMOX010000002.1"/>
</dbReference>
<dbReference type="AlphaFoldDB" id="A0A7X5TV61"/>
<dbReference type="NCBIfam" id="TIGR01484">
    <property type="entry name" value="HAD-SF-IIB"/>
    <property type="match status" value="1"/>
</dbReference>
<dbReference type="GO" id="GO:0005829">
    <property type="term" value="C:cytosol"/>
    <property type="evidence" value="ECO:0007669"/>
    <property type="project" value="TreeGrafter"/>
</dbReference>
<dbReference type="EMBL" id="JAAMOX010000002">
    <property type="protein sequence ID" value="NIH54472.1"/>
    <property type="molecule type" value="Genomic_DNA"/>
</dbReference>
<name>A0A7X5TV61_9MICO</name>
<dbReference type="PANTHER" id="PTHR10000:SF8">
    <property type="entry name" value="HAD SUPERFAMILY HYDROLASE-LIKE, TYPE 3"/>
    <property type="match status" value="1"/>
</dbReference>
<dbReference type="Gene3D" id="3.40.50.1000">
    <property type="entry name" value="HAD superfamily/HAD-like"/>
    <property type="match status" value="1"/>
</dbReference>
<gene>
    <name evidence="1" type="ORF">FHX76_002368</name>
</gene>
<dbReference type="CDD" id="cd07516">
    <property type="entry name" value="HAD_Pase"/>
    <property type="match status" value="1"/>
</dbReference>
<evidence type="ECO:0000313" key="1">
    <source>
        <dbReference type="EMBL" id="NIH54472.1"/>
    </source>
</evidence>
<dbReference type="PANTHER" id="PTHR10000">
    <property type="entry name" value="PHOSPHOSERINE PHOSPHATASE"/>
    <property type="match status" value="1"/>
</dbReference>
<dbReference type="InterPro" id="IPR023214">
    <property type="entry name" value="HAD_sf"/>
</dbReference>
<proteinExistence type="predicted"/>
<dbReference type="Gene3D" id="3.30.1240.10">
    <property type="match status" value="1"/>
</dbReference>
<protein>
    <submittedName>
        <fullName evidence="1">Cof subfamily protein (Haloacid dehalogenase superfamily)</fullName>
    </submittedName>
</protein>
<organism evidence="1 2">
    <name type="scientific">Lysinibacter cavernae</name>
    <dbReference type="NCBI Taxonomy" id="1640652"/>
    <lineage>
        <taxon>Bacteria</taxon>
        <taxon>Bacillati</taxon>
        <taxon>Actinomycetota</taxon>
        <taxon>Actinomycetes</taxon>
        <taxon>Micrococcales</taxon>
        <taxon>Microbacteriaceae</taxon>
        <taxon>Lysinibacter</taxon>
    </lineage>
</organism>
<dbReference type="InterPro" id="IPR006379">
    <property type="entry name" value="HAD-SF_hydro_IIB"/>
</dbReference>
<dbReference type="Pfam" id="PF08282">
    <property type="entry name" value="Hydrolase_3"/>
    <property type="match status" value="1"/>
</dbReference>
<dbReference type="Proteomes" id="UP000541033">
    <property type="component" value="Unassembled WGS sequence"/>
</dbReference>